<accession>A0ABQ2BZ66</accession>
<organism evidence="2 3">
    <name type="scientific">Winogradskyella haliclonae</name>
    <dbReference type="NCBI Taxonomy" id="2048558"/>
    <lineage>
        <taxon>Bacteria</taxon>
        <taxon>Pseudomonadati</taxon>
        <taxon>Bacteroidota</taxon>
        <taxon>Flavobacteriia</taxon>
        <taxon>Flavobacteriales</taxon>
        <taxon>Flavobacteriaceae</taxon>
        <taxon>Winogradskyella</taxon>
    </lineage>
</organism>
<name>A0ABQ2BZ66_9FLAO</name>
<dbReference type="Gene3D" id="3.30.1370.110">
    <property type="match status" value="1"/>
</dbReference>
<proteinExistence type="predicted"/>
<gene>
    <name evidence="2" type="ORF">GCM10011444_20910</name>
</gene>
<dbReference type="PROSITE" id="PS50828">
    <property type="entry name" value="SMR"/>
    <property type="match status" value="1"/>
</dbReference>
<sequence>MTIKVGDIVETIDDAIKGSVIKIEGHTIIIESEDGFEFEFAIDELIKLNTDESINLGSLTNRSINDIAKEKEGFPKRKISTVKPKKRHRPTFVVDLHIHQLTDSIKGMTNFDMLNLQLDTARGQLEFAIRERMPKMVFIHGVGEGVLKQELHTVLRRYNKVTFYDADYKEYGLGATEVKIFQNAVN</sequence>
<dbReference type="InterPro" id="IPR002625">
    <property type="entry name" value="Smr_dom"/>
</dbReference>
<dbReference type="RefSeq" id="WP_188374709.1">
    <property type="nucleotide sequence ID" value="NZ_BMDQ01000003.1"/>
</dbReference>
<feature type="domain" description="Smr" evidence="1">
    <location>
        <begin position="111"/>
        <end position="181"/>
    </location>
</feature>
<dbReference type="Proteomes" id="UP000624701">
    <property type="component" value="Unassembled WGS sequence"/>
</dbReference>
<dbReference type="Pfam" id="PF01713">
    <property type="entry name" value="Smr"/>
    <property type="match status" value="1"/>
</dbReference>
<dbReference type="EMBL" id="BMDQ01000003">
    <property type="protein sequence ID" value="GGI57782.1"/>
    <property type="molecule type" value="Genomic_DNA"/>
</dbReference>
<reference evidence="3" key="1">
    <citation type="journal article" date="2019" name="Int. J. Syst. Evol. Microbiol.">
        <title>The Global Catalogue of Microorganisms (GCM) 10K type strain sequencing project: providing services to taxonomists for standard genome sequencing and annotation.</title>
        <authorList>
            <consortium name="The Broad Institute Genomics Platform"/>
            <consortium name="The Broad Institute Genome Sequencing Center for Infectious Disease"/>
            <person name="Wu L."/>
            <person name="Ma J."/>
        </authorList>
    </citation>
    <scope>NUCLEOTIDE SEQUENCE [LARGE SCALE GENOMIC DNA]</scope>
    <source>
        <strain evidence="3">CCM 8681</strain>
    </source>
</reference>
<evidence type="ECO:0000313" key="2">
    <source>
        <dbReference type="EMBL" id="GGI57782.1"/>
    </source>
</evidence>
<keyword evidence="3" id="KW-1185">Reference proteome</keyword>
<evidence type="ECO:0000259" key="1">
    <source>
        <dbReference type="PROSITE" id="PS50828"/>
    </source>
</evidence>
<evidence type="ECO:0000313" key="3">
    <source>
        <dbReference type="Proteomes" id="UP000624701"/>
    </source>
</evidence>
<dbReference type="InterPro" id="IPR036063">
    <property type="entry name" value="Smr_dom_sf"/>
</dbReference>
<comment type="caution">
    <text evidence="2">The sequence shown here is derived from an EMBL/GenBank/DDBJ whole genome shotgun (WGS) entry which is preliminary data.</text>
</comment>
<protein>
    <recommendedName>
        <fullName evidence="1">Smr domain-containing protein</fullName>
    </recommendedName>
</protein>